<dbReference type="PANTHER" id="PTHR48050:SF13">
    <property type="entry name" value="STEROL 3-BETA-GLUCOSYLTRANSFERASE UGT80A2"/>
    <property type="match status" value="1"/>
</dbReference>
<reference evidence="1 2" key="1">
    <citation type="submission" date="2022-04" db="EMBL/GenBank/DDBJ databases">
        <title>Positive selection, recombination, and allopatry shape intraspecific diversity of widespread and dominant cyanobacteria.</title>
        <authorList>
            <person name="Wei J."/>
            <person name="Shu W."/>
            <person name="Hu C."/>
        </authorList>
    </citation>
    <scope>NUCLEOTIDE SEQUENCE [LARGE SCALE GENOMIC DNA]</scope>
    <source>
        <strain evidence="1 2">GB2-A4</strain>
    </source>
</reference>
<proteinExistence type="predicted"/>
<dbReference type="CDD" id="cd03784">
    <property type="entry name" value="GT1_Gtf-like"/>
    <property type="match status" value="1"/>
</dbReference>
<comment type="caution">
    <text evidence="1">The sequence shown here is derived from an EMBL/GenBank/DDBJ whole genome shotgun (WGS) entry which is preliminary data.</text>
</comment>
<dbReference type="InterPro" id="IPR002213">
    <property type="entry name" value="UDP_glucos_trans"/>
</dbReference>
<dbReference type="Gene3D" id="3.40.50.2000">
    <property type="entry name" value="Glycogen Phosphorylase B"/>
    <property type="match status" value="2"/>
</dbReference>
<gene>
    <name evidence="1" type="ORF">NC998_17930</name>
</gene>
<protein>
    <submittedName>
        <fullName evidence="1">Glycosyltransferase</fullName>
    </submittedName>
</protein>
<dbReference type="Pfam" id="PF00201">
    <property type="entry name" value="UDPGT"/>
    <property type="match status" value="1"/>
</dbReference>
<sequence>MTHFGIICPPYPGHLNPQAALGRELQSQGHRVTLLQIPDVALKVRSEGLEFYPLGESTYQPGSLAKTFQQLGQLSEMEALNYSVDFCQQVTEIICRDAPGAIAELGIEALLIDQLEPAGETVAEGLHLPFVTVSCGQAIHRRADVPPFFTPWRYRKALWAKLRNQVAYYMLDRNCQPILDTINHYRQQWNLPPYQGLYSTSTRLAHVSQQPAAFDFPCPNLPIDFHYTGPFRNPSPCGVDFPFEQLTGQPLIYASLGSIQNTKAALFRAIAAACEGLDVQLLIAHGGGISAEDIQSFPGSPLVMEYVPQVEVLARASLTITHGGLNTVLDSLTHGVPLVAIPITFEQPGTGARIRETGVGEVLPLKRLRVKRLRKAIQRVLTKESYAQNAARVQQSICNSGGVHRAAEIIEHAVKSQVRDLSEVASRVPANVLPSAQATLSEK</sequence>
<dbReference type="PANTHER" id="PTHR48050">
    <property type="entry name" value="STEROL 3-BETA-GLUCOSYLTRANSFERASE"/>
    <property type="match status" value="1"/>
</dbReference>
<evidence type="ECO:0000313" key="2">
    <source>
        <dbReference type="Proteomes" id="UP001464891"/>
    </source>
</evidence>
<dbReference type="InterPro" id="IPR050426">
    <property type="entry name" value="Glycosyltransferase_28"/>
</dbReference>
<dbReference type="EMBL" id="JAMPKM010000011">
    <property type="protein sequence ID" value="MEP0818980.1"/>
    <property type="molecule type" value="Genomic_DNA"/>
</dbReference>
<dbReference type="Proteomes" id="UP001464891">
    <property type="component" value="Unassembled WGS sequence"/>
</dbReference>
<dbReference type="RefSeq" id="WP_190437681.1">
    <property type="nucleotide sequence ID" value="NZ_JAMPKM010000011.1"/>
</dbReference>
<name>A0ABV0JB26_9CYAN</name>
<accession>A0ABV0JB26</accession>
<organism evidence="1 2">
    <name type="scientific">Trichocoleus desertorum GB2-A4</name>
    <dbReference type="NCBI Taxonomy" id="2933944"/>
    <lineage>
        <taxon>Bacteria</taxon>
        <taxon>Bacillati</taxon>
        <taxon>Cyanobacteriota</taxon>
        <taxon>Cyanophyceae</taxon>
        <taxon>Leptolyngbyales</taxon>
        <taxon>Trichocoleusaceae</taxon>
        <taxon>Trichocoleus</taxon>
    </lineage>
</organism>
<dbReference type="SUPFAM" id="SSF53756">
    <property type="entry name" value="UDP-Glycosyltransferase/glycogen phosphorylase"/>
    <property type="match status" value="1"/>
</dbReference>
<evidence type="ECO:0000313" key="1">
    <source>
        <dbReference type="EMBL" id="MEP0818980.1"/>
    </source>
</evidence>
<keyword evidence="2" id="KW-1185">Reference proteome</keyword>